<proteinExistence type="predicted"/>
<accession>A0A6A6AEW7</accession>
<dbReference type="Proteomes" id="UP000799771">
    <property type="component" value="Unassembled WGS sequence"/>
</dbReference>
<organism evidence="1 2">
    <name type="scientific">Dothidotthia symphoricarpi CBS 119687</name>
    <dbReference type="NCBI Taxonomy" id="1392245"/>
    <lineage>
        <taxon>Eukaryota</taxon>
        <taxon>Fungi</taxon>
        <taxon>Dikarya</taxon>
        <taxon>Ascomycota</taxon>
        <taxon>Pezizomycotina</taxon>
        <taxon>Dothideomycetes</taxon>
        <taxon>Pleosporomycetidae</taxon>
        <taxon>Pleosporales</taxon>
        <taxon>Dothidotthiaceae</taxon>
        <taxon>Dothidotthia</taxon>
    </lineage>
</organism>
<dbReference type="OrthoDB" id="3796889at2759"/>
<dbReference type="GeneID" id="54410932"/>
<dbReference type="AlphaFoldDB" id="A0A6A6AEW7"/>
<reference evidence="1" key="1">
    <citation type="journal article" date="2020" name="Stud. Mycol.">
        <title>101 Dothideomycetes genomes: a test case for predicting lifestyles and emergence of pathogens.</title>
        <authorList>
            <person name="Haridas S."/>
            <person name="Albert R."/>
            <person name="Binder M."/>
            <person name="Bloem J."/>
            <person name="Labutti K."/>
            <person name="Salamov A."/>
            <person name="Andreopoulos B."/>
            <person name="Baker S."/>
            <person name="Barry K."/>
            <person name="Bills G."/>
            <person name="Bluhm B."/>
            <person name="Cannon C."/>
            <person name="Castanera R."/>
            <person name="Culley D."/>
            <person name="Daum C."/>
            <person name="Ezra D."/>
            <person name="Gonzalez J."/>
            <person name="Henrissat B."/>
            <person name="Kuo A."/>
            <person name="Liang C."/>
            <person name="Lipzen A."/>
            <person name="Lutzoni F."/>
            <person name="Magnuson J."/>
            <person name="Mondo S."/>
            <person name="Nolan M."/>
            <person name="Ohm R."/>
            <person name="Pangilinan J."/>
            <person name="Park H.-J."/>
            <person name="Ramirez L."/>
            <person name="Alfaro M."/>
            <person name="Sun H."/>
            <person name="Tritt A."/>
            <person name="Yoshinaga Y."/>
            <person name="Zwiers L.-H."/>
            <person name="Turgeon B."/>
            <person name="Goodwin S."/>
            <person name="Spatafora J."/>
            <person name="Crous P."/>
            <person name="Grigoriev I."/>
        </authorList>
    </citation>
    <scope>NUCLEOTIDE SEQUENCE</scope>
    <source>
        <strain evidence="1">CBS 119687</strain>
    </source>
</reference>
<protein>
    <submittedName>
        <fullName evidence="1">Uncharacterized protein</fullName>
    </submittedName>
</protein>
<dbReference type="RefSeq" id="XP_033523340.1">
    <property type="nucleotide sequence ID" value="XM_033670500.1"/>
</dbReference>
<gene>
    <name evidence="1" type="ORF">P153DRAFT_386151</name>
</gene>
<evidence type="ECO:0000313" key="2">
    <source>
        <dbReference type="Proteomes" id="UP000799771"/>
    </source>
</evidence>
<keyword evidence="2" id="KW-1185">Reference proteome</keyword>
<sequence length="763" mass="85896">MALSTAQWGVRKVRLLGPVLYPAVNERGCTPSFEDYGPDLWDHQRGTKVSVINALGQSQGLGFSVYIGSDVLDLKHESPAHGEGFPERLQWLYDISVELWTTRSEEHRDRRRIAVATSAAYSTLKGSDENLLSCDFKDIDLKSLVSPSRKAEEPWAFVYNIGFIIKIGGSYQREFDLRDQLVPIELYAICPALPKFLRYEGIPVDLLRFALGPNNIRSRDDANKPYLEAVTNRVFNSGFVYDRSGGGYAFTSGAGRLFELNKFLRIWTVLNGTASPKTKDLFDLRYAESKPTVNCYDQTGILSLCISFACRDDTDRDSLIAYFMNPFGFLHDTPLVGFPEGGRIAEKNCNNPFVSNETSKLLLAPTSVYRSKFSNHVFLAFRERIYDACAGPVVGTVSLTTYVDQAIDSAVDTYPPEIRVINSDKQKVLETVNIEELTGRWWDARPYQSNDSHGGILGELDNMMHRGSMWQAPADLAHELDDKEFSLDTMALGPWLVDNHQDVGSVKGPALDTGADEITKDPSRQGEFTWVAHLKDDVSAMIHFRIFSSFEIAAAERNGMYSKGTLTGGPSSWNLAKKVTVEGIVNGDAHATALVGRNLIDCYSRGLKVEGVSELMSKILEFSTDKSRTQMTVGNKSADGIKPKSKELDPTRHHVVRTRIWEKCSYLIQAEECLDIDWCYTSGSIFMYDYEKGDPKEFARDDDLTPWNQGISKDDNEPEMKTTYRFKFYAKRSGGDTVKLVFYDRYYNATERFVDFRILPDRA</sequence>
<dbReference type="EMBL" id="ML977507">
    <property type="protein sequence ID" value="KAF2128951.1"/>
    <property type="molecule type" value="Genomic_DNA"/>
</dbReference>
<evidence type="ECO:0000313" key="1">
    <source>
        <dbReference type="EMBL" id="KAF2128951.1"/>
    </source>
</evidence>
<name>A0A6A6AEW7_9PLEO</name>